<evidence type="ECO:0000256" key="1">
    <source>
        <dbReference type="SAM" id="MobiDB-lite"/>
    </source>
</evidence>
<gene>
    <name evidence="4" type="ORF">BGW36DRAFT_290343</name>
</gene>
<keyword evidence="5" id="KW-1185">Reference proteome</keyword>
<accession>A0AAD4Q497</accession>
<name>A0AAD4Q497_9EURO</name>
<evidence type="ECO:0000259" key="3">
    <source>
        <dbReference type="Pfam" id="PF10374"/>
    </source>
</evidence>
<evidence type="ECO:0000313" key="5">
    <source>
        <dbReference type="Proteomes" id="UP001201262"/>
    </source>
</evidence>
<feature type="region of interest" description="Disordered" evidence="1">
    <location>
        <begin position="711"/>
        <end position="791"/>
    </location>
</feature>
<evidence type="ECO:0000313" key="4">
    <source>
        <dbReference type="EMBL" id="KAH8702501.1"/>
    </source>
</evidence>
<feature type="domain" description="DNA/RNA-binding" evidence="2">
    <location>
        <begin position="191"/>
        <end position="473"/>
    </location>
</feature>
<feature type="compositionally biased region" description="Polar residues" evidence="1">
    <location>
        <begin position="781"/>
        <end position="791"/>
    </location>
</feature>
<dbReference type="PANTHER" id="PTHR15696">
    <property type="entry name" value="SMG-7 SUPPRESSOR WITH MORPHOLOGICAL EFFECT ON GENITALIA PROTEIN 7"/>
    <property type="match status" value="1"/>
</dbReference>
<dbReference type="InterPro" id="IPR045153">
    <property type="entry name" value="Est1/Ebs1-like"/>
</dbReference>
<sequence length="791" mass="89116">MATTTFQNAWQSADQAEKELLTTLAEKEPTFAEIAHYLDEFREACQNAIFLDFDAAASKNAEARLWDAHVKINSRFRKLLARFREEAGKKRPVEKRKLEKHYLSFIKLSQKFYRGYIQHLSSHFGGIPELEQVAKKFKLENLSIEPPIQPNPGLRERILLSCHATLIRLGDLSRYRETDISSTKPRNWGPATGYYDLASVIHPASGASHNQLAVIALAEGNHLRATYHLYRALSAQEPHPTSRSNLEIEFRKVLSAWAKKELIPREDAGVPGKALTPWFVYLHAQCYKGQDFIEHDELENEVLSQLTVDLKEKPLEGTLQKFVLINIAAEDCAKVRSINEPTHNAELFFQRLNVKTFFTLLQILLGELERFASEDSESKESNRGPEKVTVVARRVLPALRNYSSWLLANCSSLTVRNQDKDSALSVQIKEFWKIYANTLSLLASTFDVTSLPEVDYLLEEDEDTLGFKPLINEATTRRYLLESSVKTKLRTIDPGFERNHPNLEMLYRIREFVIDGLDLVVSNRIPVSLVDENERKMFIYNEEGLPSQFYASPQAHQHTMSSTSIQREEIHSAQQSKNMTDTRSLYDGSQSASLSNMTHIIANVEKLVDEPPPAPQFLQPPYDQQSNSAGANLQNTAYENHPLQAHMAPPGFGLPISANISSSYSPIFTGQSIWSPHFGSGPEGHVSPANEPTPSLISMQNDLMQQGRRIQEQSSPWVSSNISSYPSSRLSQHHFQQTPSSSGFPSSHNNAFIASSSIQPSSMPSDYRNNQEYAARFGPIEQNTPPCGQAG</sequence>
<feature type="compositionally biased region" description="Low complexity" evidence="1">
    <location>
        <begin position="755"/>
        <end position="765"/>
    </location>
</feature>
<feature type="domain" description="Telomerase activating protein Est1-like N-terminal" evidence="3">
    <location>
        <begin position="61"/>
        <end position="177"/>
    </location>
</feature>
<dbReference type="Pfam" id="PF10373">
    <property type="entry name" value="EST1_DNA_bind"/>
    <property type="match status" value="1"/>
</dbReference>
<dbReference type="PANTHER" id="PTHR15696:SF36">
    <property type="entry name" value="NONSENSE-MEDIATED MRNA DECAY FACTOR"/>
    <property type="match status" value="1"/>
</dbReference>
<feature type="region of interest" description="Disordered" evidence="1">
    <location>
        <begin position="676"/>
        <end position="695"/>
    </location>
</feature>
<dbReference type="EMBL" id="JAJTJA010000003">
    <property type="protein sequence ID" value="KAH8702501.1"/>
    <property type="molecule type" value="Genomic_DNA"/>
</dbReference>
<reference evidence="4" key="1">
    <citation type="submission" date="2021-12" db="EMBL/GenBank/DDBJ databases">
        <title>Convergent genome expansion in fungi linked to evolution of root-endophyte symbiosis.</title>
        <authorList>
            <consortium name="DOE Joint Genome Institute"/>
            <person name="Ke Y.-H."/>
            <person name="Bonito G."/>
            <person name="Liao H.-L."/>
            <person name="Looney B."/>
            <person name="Rojas-Flechas A."/>
            <person name="Nash J."/>
            <person name="Hameed K."/>
            <person name="Schadt C."/>
            <person name="Martin F."/>
            <person name="Crous P.W."/>
            <person name="Miettinen O."/>
            <person name="Magnuson J.K."/>
            <person name="Labbe J."/>
            <person name="Jacobson D."/>
            <person name="Doktycz M.J."/>
            <person name="Veneault-Fourrey C."/>
            <person name="Kuo A."/>
            <person name="Mondo S."/>
            <person name="Calhoun S."/>
            <person name="Riley R."/>
            <person name="Ohm R."/>
            <person name="LaButti K."/>
            <person name="Andreopoulos B."/>
            <person name="Pangilinan J."/>
            <person name="Nolan M."/>
            <person name="Tritt A."/>
            <person name="Clum A."/>
            <person name="Lipzen A."/>
            <person name="Daum C."/>
            <person name="Barry K."/>
            <person name="Grigoriev I.V."/>
            <person name="Vilgalys R."/>
        </authorList>
    </citation>
    <scope>NUCLEOTIDE SEQUENCE</scope>
    <source>
        <strain evidence="4">PMI_201</strain>
    </source>
</reference>
<dbReference type="GeneID" id="70241045"/>
<dbReference type="Gene3D" id="1.25.40.10">
    <property type="entry name" value="Tetratricopeptide repeat domain"/>
    <property type="match status" value="1"/>
</dbReference>
<evidence type="ECO:0000259" key="2">
    <source>
        <dbReference type="Pfam" id="PF10373"/>
    </source>
</evidence>
<organism evidence="4 5">
    <name type="scientific">Talaromyces proteolyticus</name>
    <dbReference type="NCBI Taxonomy" id="1131652"/>
    <lineage>
        <taxon>Eukaryota</taxon>
        <taxon>Fungi</taxon>
        <taxon>Dikarya</taxon>
        <taxon>Ascomycota</taxon>
        <taxon>Pezizomycotina</taxon>
        <taxon>Eurotiomycetes</taxon>
        <taxon>Eurotiomycetidae</taxon>
        <taxon>Eurotiales</taxon>
        <taxon>Trichocomaceae</taxon>
        <taxon>Talaromyces</taxon>
        <taxon>Talaromyces sect. Bacilispori</taxon>
    </lineage>
</organism>
<dbReference type="SUPFAM" id="SSF48452">
    <property type="entry name" value="TPR-like"/>
    <property type="match status" value="1"/>
</dbReference>
<dbReference type="InterPro" id="IPR011990">
    <property type="entry name" value="TPR-like_helical_dom_sf"/>
</dbReference>
<feature type="compositionally biased region" description="Polar residues" evidence="1">
    <location>
        <begin position="712"/>
        <end position="754"/>
    </location>
</feature>
<dbReference type="InterPro" id="IPR019458">
    <property type="entry name" value="Est1-like_N"/>
</dbReference>
<dbReference type="RefSeq" id="XP_046075877.1">
    <property type="nucleotide sequence ID" value="XM_046210758.1"/>
</dbReference>
<dbReference type="Pfam" id="PF10374">
    <property type="entry name" value="EST1"/>
    <property type="match status" value="1"/>
</dbReference>
<comment type="caution">
    <text evidence="4">The sequence shown here is derived from an EMBL/GenBank/DDBJ whole genome shotgun (WGS) entry which is preliminary data.</text>
</comment>
<dbReference type="Proteomes" id="UP001201262">
    <property type="component" value="Unassembled WGS sequence"/>
</dbReference>
<protein>
    <recommendedName>
        <fullName evidence="6">Protein SMG7</fullName>
    </recommendedName>
</protein>
<proteinExistence type="predicted"/>
<dbReference type="InterPro" id="IPR018834">
    <property type="entry name" value="DNA/RNA-bd_Est1-type"/>
</dbReference>
<dbReference type="AlphaFoldDB" id="A0AAD4Q497"/>
<evidence type="ECO:0008006" key="6">
    <source>
        <dbReference type="Google" id="ProtNLM"/>
    </source>
</evidence>